<reference evidence="1" key="1">
    <citation type="submission" date="2022-12" db="EMBL/GenBank/DDBJ databases">
        <authorList>
            <person name="Krivoruchko A.V."/>
            <person name="Elkin A."/>
        </authorList>
    </citation>
    <scope>NUCLEOTIDE SEQUENCE</scope>
    <source>
        <strain evidence="1">IEGM 249</strain>
    </source>
</reference>
<evidence type="ECO:0000313" key="2">
    <source>
        <dbReference type="EMBL" id="WLF44344.1"/>
    </source>
</evidence>
<dbReference type="EMBL" id="CP130953">
    <property type="protein sequence ID" value="WLF44344.1"/>
    <property type="molecule type" value="Genomic_DNA"/>
</dbReference>
<dbReference type="RefSeq" id="WP_182624923.1">
    <property type="nucleotide sequence ID" value="NZ_CP130953.1"/>
</dbReference>
<gene>
    <name evidence="1" type="ORF">O4328_41040</name>
    <name evidence="2" type="ORF">Q5707_20415</name>
</gene>
<sequence>MADYDTALRVVWTFLKLDHVHGQGVLLDTLQQGGVSANSEQVPGRWH</sequence>
<dbReference type="Proteomes" id="UP001066327">
    <property type="component" value="Unassembled WGS sequence"/>
</dbReference>
<dbReference type="Proteomes" id="UP001231166">
    <property type="component" value="Chromosome"/>
</dbReference>
<evidence type="ECO:0000313" key="4">
    <source>
        <dbReference type="Proteomes" id="UP001231166"/>
    </source>
</evidence>
<accession>A0AAX3Y860</accession>
<dbReference type="EMBL" id="JAPWIS010000038">
    <property type="protein sequence ID" value="MCZ4589947.1"/>
    <property type="molecule type" value="Genomic_DNA"/>
</dbReference>
<keyword evidence="3" id="KW-1185">Reference proteome</keyword>
<proteinExistence type="predicted"/>
<protein>
    <submittedName>
        <fullName evidence="2">Uncharacterized protein</fullName>
    </submittedName>
</protein>
<reference evidence="2" key="2">
    <citation type="submission" date="2023-07" db="EMBL/GenBank/DDBJ databases">
        <title>Genomic analysis of Rhodococcus opacus VOC-14 with glycol ethers degradation activity.</title>
        <authorList>
            <person name="Narkevich D.A."/>
            <person name="Hlushen A.M."/>
            <person name="Akhremchuk A.E."/>
            <person name="Sikolenko M.A."/>
            <person name="Valentovich L.N."/>
        </authorList>
    </citation>
    <scope>NUCLEOTIDE SEQUENCE</scope>
    <source>
        <strain evidence="2">VOC-14</strain>
    </source>
</reference>
<dbReference type="AlphaFoldDB" id="A0AAX3Y860"/>
<organism evidence="2 4">
    <name type="scientific">Rhodococcus opacus</name>
    <name type="common">Nocardia opaca</name>
    <dbReference type="NCBI Taxonomy" id="37919"/>
    <lineage>
        <taxon>Bacteria</taxon>
        <taxon>Bacillati</taxon>
        <taxon>Actinomycetota</taxon>
        <taxon>Actinomycetes</taxon>
        <taxon>Mycobacteriales</taxon>
        <taxon>Nocardiaceae</taxon>
        <taxon>Rhodococcus</taxon>
    </lineage>
</organism>
<name>A0AAX3Y860_RHOOP</name>
<evidence type="ECO:0000313" key="1">
    <source>
        <dbReference type="EMBL" id="MCZ4589947.1"/>
    </source>
</evidence>
<evidence type="ECO:0000313" key="3">
    <source>
        <dbReference type="Proteomes" id="UP001066327"/>
    </source>
</evidence>